<dbReference type="EMBL" id="JACMRX010000001">
    <property type="protein sequence ID" value="KAF7998631.1"/>
    <property type="molecule type" value="Genomic_DNA"/>
</dbReference>
<dbReference type="GO" id="GO:0016929">
    <property type="term" value="F:deSUMOylase activity"/>
    <property type="evidence" value="ECO:0007669"/>
    <property type="project" value="TreeGrafter"/>
</dbReference>
<feature type="domain" description="Ubiquitin-like protease family profile" evidence="6">
    <location>
        <begin position="141"/>
        <end position="311"/>
    </location>
</feature>
<keyword evidence="2" id="KW-0645">Protease</keyword>
<keyword evidence="4" id="KW-0788">Thiol protease</keyword>
<evidence type="ECO:0000256" key="5">
    <source>
        <dbReference type="SAM" id="MobiDB-lite"/>
    </source>
</evidence>
<dbReference type="PROSITE" id="PS50600">
    <property type="entry name" value="ULP_PROTEASE"/>
    <property type="match status" value="1"/>
</dbReference>
<dbReference type="SUPFAM" id="SSF54001">
    <property type="entry name" value="Cysteine proteinases"/>
    <property type="match status" value="1"/>
</dbReference>
<proteinExistence type="inferred from homology"/>
<sequence>MILRKMASENNVKDDLDPHPVLSLHKLAHKLHKQKEFEGSSMTGKSSRTAKKIQYKTEPPDGHPQYCASLMLSSKDTDAANIEKEIDDYIQDRIMNSNLESESEDQMDLEIDSSEESVNDENEEAETPDELSDEGITLFGIDVTTDDLQTLKPNVWIADTVIDVFLLLLKEYAAKKRELKILPFPAFMVTSIMDETAMMNSYSWSEKVELWSQQVWLLPENINKAHWTLLIIVPELKEMVYLDSLHKYIPDNLLTGIRSFMDLIPNTEDRKVKPKKNIWKYWTVHQPADIPKQTSRGGNCGAHVMTWSYVLVTSMSFKFSEAHMNHVRNGVAMVLTTSKTSEKKDKKMTEITESLMSEPRGKLEHKETELSVIKEKPNVHGTLAYIVSLAYDLYDKRD</sequence>
<evidence type="ECO:0000256" key="4">
    <source>
        <dbReference type="ARBA" id="ARBA00022807"/>
    </source>
</evidence>
<dbReference type="GO" id="GO:0006508">
    <property type="term" value="P:proteolysis"/>
    <property type="evidence" value="ECO:0007669"/>
    <property type="project" value="UniProtKB-KW"/>
</dbReference>
<evidence type="ECO:0000256" key="1">
    <source>
        <dbReference type="ARBA" id="ARBA00005234"/>
    </source>
</evidence>
<protein>
    <recommendedName>
        <fullName evidence="6">Ubiquitin-like protease family profile domain-containing protein</fullName>
    </recommendedName>
</protein>
<evidence type="ECO:0000313" key="7">
    <source>
        <dbReference type="EMBL" id="KAF7998631.1"/>
    </source>
</evidence>
<dbReference type="PANTHER" id="PTHR12606:SF141">
    <property type="entry name" value="GH15225P-RELATED"/>
    <property type="match status" value="1"/>
</dbReference>
<evidence type="ECO:0000313" key="8">
    <source>
        <dbReference type="Proteomes" id="UP000639338"/>
    </source>
</evidence>
<evidence type="ECO:0000256" key="3">
    <source>
        <dbReference type="ARBA" id="ARBA00022801"/>
    </source>
</evidence>
<accession>A0A834Y5U0</accession>
<dbReference type="Gene3D" id="3.40.395.10">
    <property type="entry name" value="Adenoviral Proteinase, Chain A"/>
    <property type="match status" value="1"/>
</dbReference>
<dbReference type="InterPro" id="IPR038765">
    <property type="entry name" value="Papain-like_cys_pep_sf"/>
</dbReference>
<keyword evidence="3" id="KW-0378">Hydrolase</keyword>
<feature type="compositionally biased region" description="Acidic residues" evidence="5">
    <location>
        <begin position="101"/>
        <end position="131"/>
    </location>
</feature>
<comment type="caution">
    <text evidence="7">The sequence shown here is derived from an EMBL/GenBank/DDBJ whole genome shotgun (WGS) entry which is preliminary data.</text>
</comment>
<comment type="similarity">
    <text evidence="1">Belongs to the peptidase C48 family.</text>
</comment>
<dbReference type="Proteomes" id="UP000639338">
    <property type="component" value="Unassembled WGS sequence"/>
</dbReference>
<evidence type="ECO:0000256" key="2">
    <source>
        <dbReference type="ARBA" id="ARBA00022670"/>
    </source>
</evidence>
<dbReference type="GO" id="GO:0016926">
    <property type="term" value="P:protein desumoylation"/>
    <property type="evidence" value="ECO:0007669"/>
    <property type="project" value="TreeGrafter"/>
</dbReference>
<dbReference type="InterPro" id="IPR003653">
    <property type="entry name" value="Peptidase_C48_C"/>
</dbReference>
<dbReference type="PANTHER" id="PTHR12606">
    <property type="entry name" value="SENTRIN/SUMO-SPECIFIC PROTEASE"/>
    <property type="match status" value="1"/>
</dbReference>
<dbReference type="AlphaFoldDB" id="A0A834Y5U0"/>
<keyword evidence="8" id="KW-1185">Reference proteome</keyword>
<dbReference type="Pfam" id="PF02902">
    <property type="entry name" value="Peptidase_C48"/>
    <property type="match status" value="1"/>
</dbReference>
<name>A0A834Y5U0_APHGI</name>
<reference evidence="7 8" key="1">
    <citation type="submission" date="2020-08" db="EMBL/GenBank/DDBJ databases">
        <title>Aphidius gifuensis genome sequencing and assembly.</title>
        <authorList>
            <person name="Du Z."/>
        </authorList>
    </citation>
    <scope>NUCLEOTIDE SEQUENCE [LARGE SCALE GENOMIC DNA]</scope>
    <source>
        <strain evidence="7">YNYX2018</strain>
        <tissue evidence="7">Adults</tissue>
    </source>
</reference>
<organism evidence="7 8">
    <name type="scientific">Aphidius gifuensis</name>
    <name type="common">Parasitoid wasp</name>
    <dbReference type="NCBI Taxonomy" id="684658"/>
    <lineage>
        <taxon>Eukaryota</taxon>
        <taxon>Metazoa</taxon>
        <taxon>Ecdysozoa</taxon>
        <taxon>Arthropoda</taxon>
        <taxon>Hexapoda</taxon>
        <taxon>Insecta</taxon>
        <taxon>Pterygota</taxon>
        <taxon>Neoptera</taxon>
        <taxon>Endopterygota</taxon>
        <taxon>Hymenoptera</taxon>
        <taxon>Apocrita</taxon>
        <taxon>Ichneumonoidea</taxon>
        <taxon>Braconidae</taxon>
        <taxon>Aphidiinae</taxon>
        <taxon>Aphidius</taxon>
    </lineage>
</organism>
<gene>
    <name evidence="7" type="ORF">HCN44_011039</name>
</gene>
<dbReference type="GO" id="GO:0005634">
    <property type="term" value="C:nucleus"/>
    <property type="evidence" value="ECO:0007669"/>
    <property type="project" value="TreeGrafter"/>
</dbReference>
<feature type="region of interest" description="Disordered" evidence="5">
    <location>
        <begin position="100"/>
        <end position="131"/>
    </location>
</feature>
<evidence type="ECO:0000259" key="6">
    <source>
        <dbReference type="PROSITE" id="PS50600"/>
    </source>
</evidence>